<evidence type="ECO:0000259" key="3">
    <source>
        <dbReference type="PROSITE" id="PS50977"/>
    </source>
</evidence>
<organism evidence="4 5">
    <name type="scientific">Ktedonobacter racemifer DSM 44963</name>
    <dbReference type="NCBI Taxonomy" id="485913"/>
    <lineage>
        <taxon>Bacteria</taxon>
        <taxon>Bacillati</taxon>
        <taxon>Chloroflexota</taxon>
        <taxon>Ktedonobacteria</taxon>
        <taxon>Ktedonobacterales</taxon>
        <taxon>Ktedonobacteraceae</taxon>
        <taxon>Ktedonobacter</taxon>
    </lineage>
</organism>
<keyword evidence="1 2" id="KW-0238">DNA-binding</keyword>
<protein>
    <submittedName>
        <fullName evidence="4">Transcriptional regulator, TetR family</fullName>
    </submittedName>
</protein>
<dbReference type="Gene3D" id="1.10.357.10">
    <property type="entry name" value="Tetracycline Repressor, domain 2"/>
    <property type="match status" value="1"/>
</dbReference>
<sequence>MAQLSRRRWLEEGLALLEEAGAEALTIESLTSRLGVTKGSFYHHFANFQDFKQRLLEFWEEEGTLRIIQWAEQEDSPPEKLARVIRASLHPPRLDVTLRAWALQDEQVRVHQQRIDQQRLAYLEAVVFATRADRLYAQSLARVLYSLYVGSQHIIPPIEGEDLGALYQLVQQWFAKESQQCLS</sequence>
<keyword evidence="5" id="KW-1185">Reference proteome</keyword>
<dbReference type="Proteomes" id="UP000004508">
    <property type="component" value="Unassembled WGS sequence"/>
</dbReference>
<dbReference type="AlphaFoldDB" id="D6U2V5"/>
<dbReference type="eggNOG" id="COG1309">
    <property type="taxonomic scope" value="Bacteria"/>
</dbReference>
<feature type="DNA-binding region" description="H-T-H motif" evidence="2">
    <location>
        <begin position="26"/>
        <end position="45"/>
    </location>
</feature>
<dbReference type="STRING" id="485913.Krac_3726"/>
<dbReference type="InterPro" id="IPR009057">
    <property type="entry name" value="Homeodomain-like_sf"/>
</dbReference>
<dbReference type="PROSITE" id="PS50977">
    <property type="entry name" value="HTH_TETR_2"/>
    <property type="match status" value="1"/>
</dbReference>
<proteinExistence type="predicted"/>
<name>D6U2V5_KTERA</name>
<dbReference type="OrthoDB" id="9812484at2"/>
<dbReference type="PANTHER" id="PTHR30055:SF226">
    <property type="entry name" value="HTH-TYPE TRANSCRIPTIONAL REGULATOR PKSA"/>
    <property type="match status" value="1"/>
</dbReference>
<dbReference type="GO" id="GO:0003700">
    <property type="term" value="F:DNA-binding transcription factor activity"/>
    <property type="evidence" value="ECO:0007669"/>
    <property type="project" value="TreeGrafter"/>
</dbReference>
<dbReference type="EMBL" id="ADVG01000004">
    <property type="protein sequence ID" value="EFH82860.1"/>
    <property type="molecule type" value="Genomic_DNA"/>
</dbReference>
<reference evidence="4 5" key="1">
    <citation type="journal article" date="2011" name="Stand. Genomic Sci.">
        <title>Non-contiguous finished genome sequence and contextual data of the filamentous soil bacterium Ktedonobacter racemifer type strain (SOSP1-21).</title>
        <authorList>
            <person name="Chang Y.J."/>
            <person name="Land M."/>
            <person name="Hauser L."/>
            <person name="Chertkov O."/>
            <person name="Del Rio T.G."/>
            <person name="Nolan M."/>
            <person name="Copeland A."/>
            <person name="Tice H."/>
            <person name="Cheng J.F."/>
            <person name="Lucas S."/>
            <person name="Han C."/>
            <person name="Goodwin L."/>
            <person name="Pitluck S."/>
            <person name="Ivanova N."/>
            <person name="Ovchinikova G."/>
            <person name="Pati A."/>
            <person name="Chen A."/>
            <person name="Palaniappan K."/>
            <person name="Mavromatis K."/>
            <person name="Liolios K."/>
            <person name="Brettin T."/>
            <person name="Fiebig A."/>
            <person name="Rohde M."/>
            <person name="Abt B."/>
            <person name="Goker M."/>
            <person name="Detter J.C."/>
            <person name="Woyke T."/>
            <person name="Bristow J."/>
            <person name="Eisen J.A."/>
            <person name="Markowitz V."/>
            <person name="Hugenholtz P."/>
            <person name="Kyrpides N.C."/>
            <person name="Klenk H.P."/>
            <person name="Lapidus A."/>
        </authorList>
    </citation>
    <scope>NUCLEOTIDE SEQUENCE [LARGE SCALE GENOMIC DNA]</scope>
    <source>
        <strain evidence="5">DSM 44963</strain>
    </source>
</reference>
<dbReference type="InterPro" id="IPR050109">
    <property type="entry name" value="HTH-type_TetR-like_transc_reg"/>
</dbReference>
<dbReference type="InParanoid" id="D6U2V5"/>
<evidence type="ECO:0000313" key="5">
    <source>
        <dbReference type="Proteomes" id="UP000004508"/>
    </source>
</evidence>
<dbReference type="PANTHER" id="PTHR30055">
    <property type="entry name" value="HTH-TYPE TRANSCRIPTIONAL REGULATOR RUTR"/>
    <property type="match status" value="1"/>
</dbReference>
<dbReference type="SUPFAM" id="SSF46689">
    <property type="entry name" value="Homeodomain-like"/>
    <property type="match status" value="1"/>
</dbReference>
<evidence type="ECO:0000256" key="2">
    <source>
        <dbReference type="PROSITE-ProRule" id="PRU00335"/>
    </source>
</evidence>
<dbReference type="RefSeq" id="WP_007921273.1">
    <property type="nucleotide sequence ID" value="NZ_ADVG01000004.1"/>
</dbReference>
<dbReference type="InterPro" id="IPR001647">
    <property type="entry name" value="HTH_TetR"/>
</dbReference>
<accession>D6U2V5</accession>
<comment type="caution">
    <text evidence="4">The sequence shown here is derived from an EMBL/GenBank/DDBJ whole genome shotgun (WGS) entry which is preliminary data.</text>
</comment>
<evidence type="ECO:0000256" key="1">
    <source>
        <dbReference type="ARBA" id="ARBA00023125"/>
    </source>
</evidence>
<evidence type="ECO:0000313" key="4">
    <source>
        <dbReference type="EMBL" id="EFH82860.1"/>
    </source>
</evidence>
<feature type="domain" description="HTH tetR-type" evidence="3">
    <location>
        <begin position="3"/>
        <end position="63"/>
    </location>
</feature>
<dbReference type="Pfam" id="PF00440">
    <property type="entry name" value="TetR_N"/>
    <property type="match status" value="1"/>
</dbReference>
<gene>
    <name evidence="4" type="ORF">Krac_3726</name>
</gene>
<dbReference type="GO" id="GO:0000976">
    <property type="term" value="F:transcription cis-regulatory region binding"/>
    <property type="evidence" value="ECO:0007669"/>
    <property type="project" value="TreeGrafter"/>
</dbReference>